<organism evidence="7 8">
    <name type="scientific">Alcanivorax hongdengensis A-11-3</name>
    <dbReference type="NCBI Taxonomy" id="1177179"/>
    <lineage>
        <taxon>Bacteria</taxon>
        <taxon>Pseudomonadati</taxon>
        <taxon>Pseudomonadota</taxon>
        <taxon>Gammaproteobacteria</taxon>
        <taxon>Oceanospirillales</taxon>
        <taxon>Alcanivoracaceae</taxon>
        <taxon>Alcanivorax</taxon>
    </lineage>
</organism>
<dbReference type="Gene3D" id="3.30.9.10">
    <property type="entry name" value="D-Amino Acid Oxidase, subunit A, domain 2"/>
    <property type="match status" value="1"/>
</dbReference>
<evidence type="ECO:0000259" key="6">
    <source>
        <dbReference type="Pfam" id="PF01266"/>
    </source>
</evidence>
<comment type="similarity">
    <text evidence="5">Belongs to the L2HGDH family.</text>
</comment>
<evidence type="ECO:0000313" key="8">
    <source>
        <dbReference type="Proteomes" id="UP000010164"/>
    </source>
</evidence>
<dbReference type="GO" id="GO:0047545">
    <property type="term" value="F:(S)-2-hydroxyglutarate dehydrogenase activity"/>
    <property type="evidence" value="ECO:0007669"/>
    <property type="project" value="TreeGrafter"/>
</dbReference>
<evidence type="ECO:0000313" key="7">
    <source>
        <dbReference type="EMBL" id="EKF75059.1"/>
    </source>
</evidence>
<comment type="caution">
    <text evidence="7">The sequence shown here is derived from an EMBL/GenBank/DDBJ whole genome shotgun (WGS) entry which is preliminary data.</text>
</comment>
<reference evidence="7 8" key="1">
    <citation type="journal article" date="2012" name="J. Bacteriol.">
        <title>Genome Sequence of the Alkane-Degrading Bacterium Alcanivorax hongdengensis Type Strain A-11-3.</title>
        <authorList>
            <person name="Lai Q."/>
            <person name="Shao Z."/>
        </authorList>
    </citation>
    <scope>NUCLEOTIDE SEQUENCE [LARGE SCALE GENOMIC DNA]</scope>
    <source>
        <strain evidence="7 8">A-11-3</strain>
    </source>
</reference>
<keyword evidence="4" id="KW-0560">Oxidoreductase</keyword>
<dbReference type="InterPro" id="IPR006076">
    <property type="entry name" value="FAD-dep_OxRdtase"/>
</dbReference>
<name>L0WEA8_9GAMM</name>
<keyword evidence="2" id="KW-0285">Flavoprotein</keyword>
<dbReference type="SUPFAM" id="SSF51905">
    <property type="entry name" value="FAD/NAD(P)-binding domain"/>
    <property type="match status" value="1"/>
</dbReference>
<dbReference type="PANTHER" id="PTHR43104">
    <property type="entry name" value="L-2-HYDROXYGLUTARATE DEHYDROGENASE, MITOCHONDRIAL"/>
    <property type="match status" value="1"/>
</dbReference>
<sequence length="367" mass="40367">MHDIDTLIIGAGVTGLALARQLAPSRSVAVLEQEARPGEHLSSRNSEVIHAGLYYPPDSLKAALCLRGKALLYEYCHRHHLPHRRCGKLVVAGAGQQHQLQALHDNARRSGAQGLHLKGAAWLTRHEPWLQARSALLSEETGIVDSHALLQQLASDAQSHGAILACHHRVIQLEAHRGRFLLHVESDEGTFEMESRQLINAAGLGAVPLLQRCIGFPPERLPRQQLARGSYFALQGRSPTQRLVYPLPEADGLGIHLTVDLAGQARFGPDVEWLDGEHWDYRVNPQRQALFVEAIQRYWPALEGQRLTPAYAGIRPKLVVDEQPFRDFLIQDASSHGLTGMVNLLGIESPGLTAALALAERVAGQLQ</sequence>
<evidence type="ECO:0000256" key="1">
    <source>
        <dbReference type="ARBA" id="ARBA00001974"/>
    </source>
</evidence>
<dbReference type="EMBL" id="AMRJ01000005">
    <property type="protein sequence ID" value="EKF75059.1"/>
    <property type="molecule type" value="Genomic_DNA"/>
</dbReference>
<dbReference type="Proteomes" id="UP000010164">
    <property type="component" value="Unassembled WGS sequence"/>
</dbReference>
<dbReference type="STRING" id="1177179.A11A3_05184"/>
<evidence type="ECO:0000256" key="2">
    <source>
        <dbReference type="ARBA" id="ARBA00022630"/>
    </source>
</evidence>
<comment type="cofactor">
    <cofactor evidence="1">
        <name>FAD</name>
        <dbReference type="ChEBI" id="CHEBI:57692"/>
    </cofactor>
</comment>
<dbReference type="OrthoDB" id="9801699at2"/>
<proteinExistence type="inferred from homology"/>
<dbReference type="Gene3D" id="3.50.50.60">
    <property type="entry name" value="FAD/NAD(P)-binding domain"/>
    <property type="match status" value="1"/>
</dbReference>
<dbReference type="PANTHER" id="PTHR43104:SF4">
    <property type="entry name" value="L-2-HYDROXYGLUTARATE DEHYDROGENASE, MITOCHONDRIAL"/>
    <property type="match status" value="1"/>
</dbReference>
<dbReference type="PATRIC" id="fig|1177179.3.peg.1041"/>
<accession>L0WEA8</accession>
<keyword evidence="3" id="KW-0274">FAD</keyword>
<dbReference type="InterPro" id="IPR036188">
    <property type="entry name" value="FAD/NAD-bd_sf"/>
</dbReference>
<keyword evidence="8" id="KW-1185">Reference proteome</keyword>
<dbReference type="RefSeq" id="WP_008928221.1">
    <property type="nucleotide sequence ID" value="NZ_AMRJ01000005.1"/>
</dbReference>
<dbReference type="AlphaFoldDB" id="L0WEA8"/>
<gene>
    <name evidence="7" type="ORF">A11A3_05184</name>
</gene>
<evidence type="ECO:0000256" key="5">
    <source>
        <dbReference type="ARBA" id="ARBA00037941"/>
    </source>
</evidence>
<feature type="domain" description="FAD dependent oxidoreductase" evidence="6">
    <location>
        <begin position="5"/>
        <end position="363"/>
    </location>
</feature>
<evidence type="ECO:0000256" key="4">
    <source>
        <dbReference type="ARBA" id="ARBA00023002"/>
    </source>
</evidence>
<dbReference type="Pfam" id="PF01266">
    <property type="entry name" value="DAO"/>
    <property type="match status" value="1"/>
</dbReference>
<protein>
    <submittedName>
        <fullName evidence="7">Dehydrogenase</fullName>
    </submittedName>
</protein>
<dbReference type="eggNOG" id="COG0579">
    <property type="taxonomic scope" value="Bacteria"/>
</dbReference>
<evidence type="ECO:0000256" key="3">
    <source>
        <dbReference type="ARBA" id="ARBA00022827"/>
    </source>
</evidence>